<accession>A0A6I4NGB3</accession>
<protein>
    <submittedName>
        <fullName evidence="1">DUF4406 domain-containing protein</fullName>
    </submittedName>
</protein>
<organism evidence="1 2">
    <name type="scientific">Flavobacterium hydrocarbonoxydans</name>
    <dbReference type="NCBI Taxonomy" id="2683249"/>
    <lineage>
        <taxon>Bacteria</taxon>
        <taxon>Pseudomonadati</taxon>
        <taxon>Bacteroidota</taxon>
        <taxon>Flavobacteriia</taxon>
        <taxon>Flavobacteriales</taxon>
        <taxon>Flavobacteriaceae</taxon>
        <taxon>Flavobacterium</taxon>
    </lineage>
</organism>
<dbReference type="RefSeq" id="WP_160372903.1">
    <property type="nucleotide sequence ID" value="NZ_WSTB01000001.1"/>
</dbReference>
<evidence type="ECO:0000313" key="2">
    <source>
        <dbReference type="Proteomes" id="UP000471501"/>
    </source>
</evidence>
<reference evidence="1 2" key="1">
    <citation type="submission" date="2019-12" db="EMBL/GenBank/DDBJ databases">
        <authorList>
            <person name="Kim Y.S."/>
        </authorList>
    </citation>
    <scope>NUCLEOTIDE SEQUENCE [LARGE SCALE GENOMIC DNA]</scope>
    <source>
        <strain evidence="1 2">GA093</strain>
    </source>
</reference>
<sequence>MKKKIYIAGKVTGEDRQACIDKFQKATDLVEIMGFIAVNPLEVVGDWSATWTEAMKKCLKALFDCDAVLLLDDWHFSEGAKLEHEVAVKLKLPIFSTKEPNKWFLKKVS</sequence>
<comment type="caution">
    <text evidence="1">The sequence shown here is derived from an EMBL/GenBank/DDBJ whole genome shotgun (WGS) entry which is preliminary data.</text>
</comment>
<dbReference type="EMBL" id="WSTB01000001">
    <property type="protein sequence ID" value="MWB92963.1"/>
    <property type="molecule type" value="Genomic_DNA"/>
</dbReference>
<dbReference type="Gene3D" id="3.40.50.10400">
    <property type="entry name" value="Hypothetical protein PA1492"/>
    <property type="match status" value="1"/>
</dbReference>
<keyword evidence="2" id="KW-1185">Reference proteome</keyword>
<dbReference type="InterPro" id="IPR025518">
    <property type="entry name" value="DUF4406"/>
</dbReference>
<dbReference type="AlphaFoldDB" id="A0A6I4NGB3"/>
<gene>
    <name evidence="1" type="ORF">GON26_01185</name>
</gene>
<name>A0A6I4NGB3_9FLAO</name>
<dbReference type="Proteomes" id="UP000471501">
    <property type="component" value="Unassembled WGS sequence"/>
</dbReference>
<evidence type="ECO:0000313" key="1">
    <source>
        <dbReference type="EMBL" id="MWB92963.1"/>
    </source>
</evidence>
<proteinExistence type="predicted"/>
<dbReference type="Pfam" id="PF14359">
    <property type="entry name" value="DUF4406"/>
    <property type="match status" value="1"/>
</dbReference>
<dbReference type="SUPFAM" id="SSF52309">
    <property type="entry name" value="N-(deoxy)ribosyltransferase-like"/>
    <property type="match status" value="1"/>
</dbReference>